<dbReference type="Proteomes" id="UP001224359">
    <property type="component" value="Unassembled WGS sequence"/>
</dbReference>
<evidence type="ECO:0000256" key="1">
    <source>
        <dbReference type="ARBA" id="ARBA00007068"/>
    </source>
</evidence>
<dbReference type="PANTHER" id="PTHR36512:SF3">
    <property type="entry name" value="BLR5678 PROTEIN"/>
    <property type="match status" value="1"/>
</dbReference>
<gene>
    <name evidence="2" type="ORF">J2S77_002235</name>
</gene>
<comment type="caution">
    <text evidence="2">The sequence shown here is derived from an EMBL/GenBank/DDBJ whole genome shotgun (WGS) entry which is preliminary data.</text>
</comment>
<comment type="similarity">
    <text evidence="1">Belongs to the peptidase S58 family.</text>
</comment>
<dbReference type="InterPro" id="IPR016117">
    <property type="entry name" value="ArgJ-like_dom_sf"/>
</dbReference>
<evidence type="ECO:0000313" key="3">
    <source>
        <dbReference type="Proteomes" id="UP001224359"/>
    </source>
</evidence>
<dbReference type="RefSeq" id="WP_306977332.1">
    <property type="nucleotide sequence ID" value="NZ_JAUSTQ010000010.1"/>
</dbReference>
<proteinExistence type="inferred from homology"/>
<dbReference type="Gene3D" id="3.60.70.12">
    <property type="entry name" value="L-amino peptidase D-ALA esterase/amidase"/>
    <property type="match status" value="1"/>
</dbReference>
<accession>A0ABT9VH57</accession>
<keyword evidence="3" id="KW-1185">Reference proteome</keyword>
<dbReference type="InterPro" id="IPR005321">
    <property type="entry name" value="Peptidase_S58_DmpA"/>
</dbReference>
<dbReference type="EMBL" id="JAUSTQ010000010">
    <property type="protein sequence ID" value="MDQ0160232.1"/>
    <property type="molecule type" value="Genomic_DNA"/>
</dbReference>
<dbReference type="PANTHER" id="PTHR36512">
    <property type="entry name" value="D-AMINOPEPTIDASE"/>
    <property type="match status" value="1"/>
</dbReference>
<dbReference type="CDD" id="cd02252">
    <property type="entry name" value="nylC_like"/>
    <property type="match status" value="1"/>
</dbReference>
<protein>
    <submittedName>
        <fullName evidence="2">L-aminopeptidase/D-esterase-like protein</fullName>
    </submittedName>
</protein>
<dbReference type="Pfam" id="PF03576">
    <property type="entry name" value="Peptidase_S58"/>
    <property type="match status" value="1"/>
</dbReference>
<sequence>MTITQVPGIRVGHADDQVAKTGCTVIVTDKGATCGVDVRGSAPGTRETDLLDPVNLVDQVHAISLAGGSAYGLDAASGVMQYLEEQGVGMDVGVAKVPIVPSAILFDLAVGDPTIRPNAAMGYEAAERATEFPVIQGSVGVGSGATVGKVAGFDASSPSGIGSASLTLDNGLVVGAIVAVNAFGDVVNPSTDTIVAGARNLESGEFLNSRQVLREQPDAGGLAGTNTTLAVVAANANLTKAEATKVAQVAQNAIARTMSPAHTMLDGDTVFALGTGDEKYDVNVVSDLACDTLEQAILNAVRVSGA</sequence>
<reference evidence="2 3" key="1">
    <citation type="submission" date="2023-07" db="EMBL/GenBank/DDBJ databases">
        <title>Genomic Encyclopedia of Type Strains, Phase IV (KMG-IV): sequencing the most valuable type-strain genomes for metagenomic binning, comparative biology and taxonomic classification.</title>
        <authorList>
            <person name="Goeker M."/>
        </authorList>
    </citation>
    <scope>NUCLEOTIDE SEQUENCE [LARGE SCALE GENOMIC DNA]</scope>
    <source>
        <strain evidence="2 3">DSM 16460</strain>
    </source>
</reference>
<dbReference type="SUPFAM" id="SSF56266">
    <property type="entry name" value="DmpA/ArgJ-like"/>
    <property type="match status" value="1"/>
</dbReference>
<name>A0ABT9VH57_9BACI</name>
<organism evidence="2 3">
    <name type="scientific">Alkalibacillus salilacus</name>
    <dbReference type="NCBI Taxonomy" id="284582"/>
    <lineage>
        <taxon>Bacteria</taxon>
        <taxon>Bacillati</taxon>
        <taxon>Bacillota</taxon>
        <taxon>Bacilli</taxon>
        <taxon>Bacillales</taxon>
        <taxon>Bacillaceae</taxon>
        <taxon>Alkalibacillus</taxon>
    </lineage>
</organism>
<evidence type="ECO:0000313" key="2">
    <source>
        <dbReference type="EMBL" id="MDQ0160232.1"/>
    </source>
</evidence>